<dbReference type="InterPro" id="IPR000182">
    <property type="entry name" value="GNAT_dom"/>
</dbReference>
<protein>
    <submittedName>
        <fullName evidence="2">N-acetyltransferase YnaD</fullName>
    </submittedName>
</protein>
<dbReference type="InterPro" id="IPR051531">
    <property type="entry name" value="N-acetyltransferase"/>
</dbReference>
<dbReference type="Proteomes" id="UP000680670">
    <property type="component" value="Unassembled WGS sequence"/>
</dbReference>
<gene>
    <name evidence="2" type="primary">ynaD_1</name>
    <name evidence="2" type="ORF">J6TS1_18930</name>
</gene>
<dbReference type="PROSITE" id="PS51186">
    <property type="entry name" value="GNAT"/>
    <property type="match status" value="1"/>
</dbReference>
<evidence type="ECO:0000259" key="1">
    <source>
        <dbReference type="PROSITE" id="PS51186"/>
    </source>
</evidence>
<dbReference type="PANTHER" id="PTHR43792:SF5">
    <property type="entry name" value="RIBOSOMAL-PROTEIN-SERINE ACETYLTRANSFERASE"/>
    <property type="match status" value="1"/>
</dbReference>
<comment type="caution">
    <text evidence="2">The sequence shown here is derived from an EMBL/GenBank/DDBJ whole genome shotgun (WGS) entry which is preliminary data.</text>
</comment>
<dbReference type="EMBL" id="BORJ01000004">
    <property type="protein sequence ID" value="GIN96023.1"/>
    <property type="molecule type" value="Genomic_DNA"/>
</dbReference>
<name>A0ABQ4KVH4_SIMTE</name>
<accession>A0ABQ4KVH4</accession>
<evidence type="ECO:0000313" key="2">
    <source>
        <dbReference type="EMBL" id="GIN96023.1"/>
    </source>
</evidence>
<organism evidence="2 3">
    <name type="scientific">Siminovitchia terrae</name>
    <name type="common">Bacillus terrae</name>
    <dbReference type="NCBI Taxonomy" id="1914933"/>
    <lineage>
        <taxon>Bacteria</taxon>
        <taxon>Bacillati</taxon>
        <taxon>Bacillota</taxon>
        <taxon>Bacilli</taxon>
        <taxon>Bacillales</taxon>
        <taxon>Bacillaceae</taxon>
        <taxon>Siminovitchia</taxon>
    </lineage>
</organism>
<reference evidence="2 3" key="1">
    <citation type="submission" date="2021-03" db="EMBL/GenBank/DDBJ databases">
        <title>Antimicrobial resistance genes in bacteria isolated from Japanese honey, and their potential for conferring macrolide and lincosamide resistance in the American foulbrood pathogen Paenibacillus larvae.</title>
        <authorList>
            <person name="Okamoto M."/>
            <person name="Kumagai M."/>
            <person name="Kanamori H."/>
            <person name="Takamatsu D."/>
        </authorList>
    </citation>
    <scope>NUCLEOTIDE SEQUENCE [LARGE SCALE GENOMIC DNA]</scope>
    <source>
        <strain evidence="2 3">J6TS1</strain>
    </source>
</reference>
<dbReference type="CDD" id="cd04301">
    <property type="entry name" value="NAT_SF"/>
    <property type="match status" value="1"/>
</dbReference>
<evidence type="ECO:0000313" key="3">
    <source>
        <dbReference type="Proteomes" id="UP000680670"/>
    </source>
</evidence>
<keyword evidence="3" id="KW-1185">Reference proteome</keyword>
<dbReference type="Pfam" id="PF13302">
    <property type="entry name" value="Acetyltransf_3"/>
    <property type="match status" value="1"/>
</dbReference>
<dbReference type="SUPFAM" id="SSF55729">
    <property type="entry name" value="Acyl-CoA N-acyltransferases (Nat)"/>
    <property type="match status" value="1"/>
</dbReference>
<feature type="domain" description="N-acetyltransferase" evidence="1">
    <location>
        <begin position="8"/>
        <end position="167"/>
    </location>
</feature>
<sequence length="184" mass="21928">MQITTERLLIRQFKQDDFPFVYAYVSDEETMHYLPEDTFTEGDTIKFIEKHRRDNPEAFSVVLLETNEVIGHIIFEKYFGKHTYEIGWVFNKMFHGNGYATEAARAIIAYAFETLNLHRVVATCQPENTASYRVMEKIGMRREGFFKQCIPYKDTWWDEYSYAILQPEYNDTKVKKDSWMRVPV</sequence>
<dbReference type="Gene3D" id="3.40.630.30">
    <property type="match status" value="1"/>
</dbReference>
<dbReference type="RefSeq" id="WP_213020358.1">
    <property type="nucleotide sequence ID" value="NZ_BORJ01000004.1"/>
</dbReference>
<dbReference type="PANTHER" id="PTHR43792">
    <property type="entry name" value="GNAT FAMILY, PUTATIVE (AFU_ORTHOLOGUE AFUA_3G00765)-RELATED-RELATED"/>
    <property type="match status" value="1"/>
</dbReference>
<proteinExistence type="predicted"/>
<dbReference type="InterPro" id="IPR016181">
    <property type="entry name" value="Acyl_CoA_acyltransferase"/>
</dbReference>